<feature type="compositionally biased region" description="Polar residues" evidence="1">
    <location>
        <begin position="83"/>
        <end position="93"/>
    </location>
</feature>
<accession>A0A371Q732</accession>
<dbReference type="Proteomes" id="UP000262477">
    <property type="component" value="Unassembled WGS sequence"/>
</dbReference>
<evidence type="ECO:0000313" key="3">
    <source>
        <dbReference type="Proteomes" id="UP000262477"/>
    </source>
</evidence>
<dbReference type="OrthoDB" id="9858491at2"/>
<dbReference type="EMBL" id="QUAC01000073">
    <property type="protein sequence ID" value="REK90471.1"/>
    <property type="molecule type" value="Genomic_DNA"/>
</dbReference>
<evidence type="ECO:0000256" key="1">
    <source>
        <dbReference type="SAM" id="MobiDB-lite"/>
    </source>
</evidence>
<proteinExistence type="predicted"/>
<comment type="caution">
    <text evidence="2">The sequence shown here is derived from an EMBL/GenBank/DDBJ whole genome shotgun (WGS) entry which is preliminary data.</text>
</comment>
<dbReference type="AlphaFoldDB" id="A0A371Q732"/>
<protein>
    <submittedName>
        <fullName evidence="2">Uncharacterized protein</fullName>
    </submittedName>
</protein>
<reference evidence="2 3" key="1">
    <citation type="submission" date="2018-08" db="EMBL/GenBank/DDBJ databases">
        <title>Streptomyces NEAU-D10 sp. nov., a novel Actinomycete isolated from soil.</title>
        <authorList>
            <person name="Jin L."/>
        </authorList>
    </citation>
    <scope>NUCLEOTIDE SEQUENCE [LARGE SCALE GENOMIC DNA]</scope>
    <source>
        <strain evidence="2 3">NEAU-D10</strain>
    </source>
</reference>
<feature type="region of interest" description="Disordered" evidence="1">
    <location>
        <begin position="39"/>
        <end position="93"/>
    </location>
</feature>
<dbReference type="RefSeq" id="WP_128505688.1">
    <property type="nucleotide sequence ID" value="NZ_QUAC01000073.1"/>
</dbReference>
<sequence>MEHLGHSWPWYALALVGVYRLTATGLDALVRRVVRTASQARAEHHHVTARTAPAAPMQRGPHAQARPGHGMFPDAAIPPSLRPPTTSCCEEAR</sequence>
<name>A0A371Q732_STRIH</name>
<evidence type="ECO:0000313" key="2">
    <source>
        <dbReference type="EMBL" id="REK90471.1"/>
    </source>
</evidence>
<gene>
    <name evidence="2" type="ORF">DY245_09930</name>
</gene>
<keyword evidence="3" id="KW-1185">Reference proteome</keyword>
<organism evidence="2 3">
    <name type="scientific">Streptomyces inhibens</name>
    <dbReference type="NCBI Taxonomy" id="2293571"/>
    <lineage>
        <taxon>Bacteria</taxon>
        <taxon>Bacillati</taxon>
        <taxon>Actinomycetota</taxon>
        <taxon>Actinomycetes</taxon>
        <taxon>Kitasatosporales</taxon>
        <taxon>Streptomycetaceae</taxon>
        <taxon>Streptomyces</taxon>
    </lineage>
</organism>